<evidence type="ECO:0000313" key="2">
    <source>
        <dbReference type="EMBL" id="MVA97925.1"/>
    </source>
</evidence>
<protein>
    <submittedName>
        <fullName evidence="2">DUF2177 family protein</fullName>
    </submittedName>
</protein>
<feature type="transmembrane region" description="Helical" evidence="1">
    <location>
        <begin position="126"/>
        <end position="145"/>
    </location>
</feature>
<keyword evidence="1" id="KW-0472">Membrane</keyword>
<feature type="transmembrane region" description="Helical" evidence="1">
    <location>
        <begin position="91"/>
        <end position="110"/>
    </location>
</feature>
<keyword evidence="3" id="KW-1185">Reference proteome</keyword>
<feature type="transmembrane region" description="Helical" evidence="1">
    <location>
        <begin position="157"/>
        <end position="180"/>
    </location>
</feature>
<dbReference type="Proteomes" id="UP000463224">
    <property type="component" value="Unassembled WGS sequence"/>
</dbReference>
<organism evidence="2 3">
    <name type="scientific">Nitratireductor arenosus</name>
    <dbReference type="NCBI Taxonomy" id="2682096"/>
    <lineage>
        <taxon>Bacteria</taxon>
        <taxon>Pseudomonadati</taxon>
        <taxon>Pseudomonadota</taxon>
        <taxon>Alphaproteobacteria</taxon>
        <taxon>Hyphomicrobiales</taxon>
        <taxon>Phyllobacteriaceae</taxon>
        <taxon>Nitratireductor</taxon>
    </lineage>
</organism>
<gene>
    <name evidence="2" type="ORF">GN330_11780</name>
</gene>
<dbReference type="EMBL" id="WPHG01000002">
    <property type="protein sequence ID" value="MVA97925.1"/>
    <property type="molecule type" value="Genomic_DNA"/>
</dbReference>
<name>A0A844QF65_9HYPH</name>
<sequence length="181" mass="19856">MPPRWPRAGRGAIWRRCEPLPVGPRRRRRRRRHCPPARKPLSFEDILADHLVAYAVALVLFLIADGLWLGISGPRVYRPRIGAILRDRPRIAPAAAFYLLYVAGLVYFAVADNLAGGTVFAGARDGALFGFFCYLTFNATSLALIRGYDRAIAMLDTGWGAVLGGLVAGATVAIMNWAAFM</sequence>
<accession>A0A844QF65</accession>
<keyword evidence="1" id="KW-0812">Transmembrane</keyword>
<dbReference type="Pfam" id="PF09945">
    <property type="entry name" value="DUF2177"/>
    <property type="match status" value="1"/>
</dbReference>
<dbReference type="AlphaFoldDB" id="A0A844QF65"/>
<evidence type="ECO:0000256" key="1">
    <source>
        <dbReference type="SAM" id="Phobius"/>
    </source>
</evidence>
<reference evidence="2 3" key="1">
    <citation type="submission" date="2019-12" db="EMBL/GenBank/DDBJ databases">
        <title>Nitratireductor arenosus sp. nov., Isolated from sea sand, Jeju island, South Korea.</title>
        <authorList>
            <person name="Kim W."/>
        </authorList>
    </citation>
    <scope>NUCLEOTIDE SEQUENCE [LARGE SCALE GENOMIC DNA]</scope>
    <source>
        <strain evidence="2 3">CAU 1489</strain>
    </source>
</reference>
<feature type="transmembrane region" description="Helical" evidence="1">
    <location>
        <begin position="51"/>
        <end position="71"/>
    </location>
</feature>
<evidence type="ECO:0000313" key="3">
    <source>
        <dbReference type="Proteomes" id="UP000463224"/>
    </source>
</evidence>
<dbReference type="InterPro" id="IPR018687">
    <property type="entry name" value="DUF2177_membr"/>
</dbReference>
<comment type="caution">
    <text evidence="2">The sequence shown here is derived from an EMBL/GenBank/DDBJ whole genome shotgun (WGS) entry which is preliminary data.</text>
</comment>
<proteinExistence type="predicted"/>
<keyword evidence="1" id="KW-1133">Transmembrane helix</keyword>